<dbReference type="PANTHER" id="PTHR47271:SF2">
    <property type="entry name" value="ARGININE DEIMINASE"/>
    <property type="match status" value="1"/>
</dbReference>
<comment type="catalytic activity">
    <reaction evidence="3">
        <text>L-arginine + H2O = L-citrulline + NH4(+)</text>
        <dbReference type="Rhea" id="RHEA:19597"/>
        <dbReference type="ChEBI" id="CHEBI:15377"/>
        <dbReference type="ChEBI" id="CHEBI:28938"/>
        <dbReference type="ChEBI" id="CHEBI:32682"/>
        <dbReference type="ChEBI" id="CHEBI:57743"/>
        <dbReference type="EC" id="3.5.3.6"/>
    </reaction>
</comment>
<comment type="pathway">
    <text evidence="3">Amino-acid degradation; L-arginine degradation via ADI pathway; carbamoyl phosphate from L-arginine: step 1/2.</text>
</comment>
<gene>
    <name evidence="3" type="primary">arcA</name>
    <name evidence="4" type="ORF">ACFOW9_00505</name>
</gene>
<comment type="similarity">
    <text evidence="1 3">Belongs to the arginine deiminase family.</text>
</comment>
<dbReference type="NCBIfam" id="NF002381">
    <property type="entry name" value="PRK01388.1"/>
    <property type="match status" value="1"/>
</dbReference>
<evidence type="ECO:0000313" key="5">
    <source>
        <dbReference type="Proteomes" id="UP001595773"/>
    </source>
</evidence>
<protein>
    <recommendedName>
        <fullName evidence="3">Arginine deiminase</fullName>
        <shortName evidence="3">ADI</shortName>
        <ecNumber evidence="3">3.5.3.6</ecNumber>
    </recommendedName>
    <alternativeName>
        <fullName evidence="3">Arginine dihydrolase</fullName>
        <shortName evidence="3">AD</shortName>
    </alternativeName>
</protein>
<reference evidence="5" key="1">
    <citation type="journal article" date="2019" name="Int. J. Syst. Evol. Microbiol.">
        <title>The Global Catalogue of Microorganisms (GCM) 10K type strain sequencing project: providing services to taxonomists for standard genome sequencing and annotation.</title>
        <authorList>
            <consortium name="The Broad Institute Genomics Platform"/>
            <consortium name="The Broad Institute Genome Sequencing Center for Infectious Disease"/>
            <person name="Wu L."/>
            <person name="Ma J."/>
        </authorList>
    </citation>
    <scope>NUCLEOTIDE SEQUENCE [LARGE SCALE GENOMIC DNA]</scope>
    <source>
        <strain evidence="5">CGMCC 1.10698</strain>
    </source>
</reference>
<dbReference type="Gene3D" id="3.75.10.10">
    <property type="entry name" value="L-arginine/glycine Amidinotransferase, Chain A"/>
    <property type="match status" value="1"/>
</dbReference>
<comment type="caution">
    <text evidence="4">The sequence shown here is derived from an EMBL/GenBank/DDBJ whole genome shotgun (WGS) entry which is preliminary data.</text>
</comment>
<dbReference type="SUPFAM" id="SSF55909">
    <property type="entry name" value="Pentein"/>
    <property type="match status" value="1"/>
</dbReference>
<keyword evidence="2 3" id="KW-0378">Hydrolase</keyword>
<keyword evidence="3" id="KW-0056">Arginine metabolism</keyword>
<evidence type="ECO:0000256" key="2">
    <source>
        <dbReference type="ARBA" id="ARBA00022801"/>
    </source>
</evidence>
<dbReference type="HAMAP" id="MF_00242">
    <property type="entry name" value="Arg_deiminase"/>
    <property type="match status" value="1"/>
</dbReference>
<dbReference type="PIRSF" id="PIRSF006356">
    <property type="entry name" value="Arg_deiminase"/>
    <property type="match status" value="1"/>
</dbReference>
<organism evidence="4 5">
    <name type="scientific">Arthrobacter cryoconiti</name>
    <dbReference type="NCBI Taxonomy" id="748907"/>
    <lineage>
        <taxon>Bacteria</taxon>
        <taxon>Bacillati</taxon>
        <taxon>Actinomycetota</taxon>
        <taxon>Actinomycetes</taxon>
        <taxon>Micrococcales</taxon>
        <taxon>Micrococcaceae</taxon>
        <taxon>Arthrobacter</taxon>
    </lineage>
</organism>
<keyword evidence="3" id="KW-0963">Cytoplasm</keyword>
<dbReference type="InterPro" id="IPR003876">
    <property type="entry name" value="Arg_deiminase"/>
</dbReference>
<evidence type="ECO:0000313" key="4">
    <source>
        <dbReference type="EMBL" id="MFC4264078.1"/>
    </source>
</evidence>
<dbReference type="Gene3D" id="1.10.3930.10">
    <property type="entry name" value="Arginine deiminase"/>
    <property type="match status" value="1"/>
</dbReference>
<dbReference type="EMBL" id="JBHSCQ010000002">
    <property type="protein sequence ID" value="MFC4264078.1"/>
    <property type="molecule type" value="Genomic_DNA"/>
</dbReference>
<dbReference type="PRINTS" id="PR01466">
    <property type="entry name" value="ARGDEIMINASE"/>
</dbReference>
<keyword evidence="5" id="KW-1185">Reference proteome</keyword>
<dbReference type="PANTHER" id="PTHR47271">
    <property type="entry name" value="ARGININE DEIMINASE"/>
    <property type="match status" value="1"/>
</dbReference>
<proteinExistence type="inferred from homology"/>
<comment type="subcellular location">
    <subcellularLocation>
        <location evidence="3">Cytoplasm</location>
    </subcellularLocation>
</comment>
<feature type="active site" description="Amidino-cysteine intermediate" evidence="3">
    <location>
        <position position="420"/>
    </location>
</feature>
<dbReference type="EC" id="3.5.3.6" evidence="3"/>
<dbReference type="Proteomes" id="UP001595773">
    <property type="component" value="Unassembled WGS sequence"/>
</dbReference>
<sequence>MTMPTVALSEHPAGAAPAQGNAVQNLGVHSEVGKLRQVITHRPGAELSRLTPQNREELLFDDVLWPARARSEHDGFADVMVSRGIEVHHFSDLLAQTMEIKEARDFVLDRLCTPDSFGPTFSPHLRSFLATQAPDRLVELLIGGILAEDLPDASEPSLYGQALSADGFLVAPVPNSLFPRDSSAWIYGGVNVNVMAKPARVRETDHVRAIYKYHPMFAQSTFLEYNVDESRIHSTIEGGDIHVLGYGCVLIGMGERTSPMAVELLARQLFATGQATSVIAIKLPKSHALMHLDTLMTMVDVDTFVLYPNVEESSLRAWKITATQEPASGALLVGPERGLFELISEALGKPTLRILKADEDSRAAEREQWDDANNYLTLEPGVVIGYDRNVATNTLLRKNGIEVITVAGSELGRGRGGSRCMSCPIQRDTAE</sequence>
<dbReference type="GO" id="GO:0016990">
    <property type="term" value="F:arginine deiminase activity"/>
    <property type="evidence" value="ECO:0007669"/>
    <property type="project" value="UniProtKB-EC"/>
</dbReference>
<accession>A0ABV8QW53</accession>
<name>A0ABV8QW53_9MICC</name>
<dbReference type="RefSeq" id="WP_230068598.1">
    <property type="nucleotide sequence ID" value="NZ_BAABLL010000013.1"/>
</dbReference>
<evidence type="ECO:0000256" key="1">
    <source>
        <dbReference type="ARBA" id="ARBA00010206"/>
    </source>
</evidence>
<dbReference type="Pfam" id="PF02274">
    <property type="entry name" value="ADI"/>
    <property type="match status" value="1"/>
</dbReference>
<evidence type="ECO:0000256" key="3">
    <source>
        <dbReference type="HAMAP-Rule" id="MF_00242"/>
    </source>
</evidence>